<dbReference type="EMBL" id="CP120733">
    <property type="protein sequence ID" value="WFD08677.1"/>
    <property type="molecule type" value="Genomic_DNA"/>
</dbReference>
<sequence length="181" mass="21062">MLTNIIHIVGASGSGTTTLGKAIEHRYGYTHLDVDDYYWLPTDPPFITPRKLNQRVKLLEEDIKKYKKCVITGSLCGWGDCFISKFDLIIRVVTPTKIRIKRLRQRELQRFGNRILPNGDMFNKHMEFIQWARKYDTGDTSMRSKKLHDEWIKSILCKQIVIDGTISTDIVISKIDELFVK</sequence>
<dbReference type="Proteomes" id="UP001222800">
    <property type="component" value="Chromosome"/>
</dbReference>
<dbReference type="Gene3D" id="3.40.50.300">
    <property type="entry name" value="P-loop containing nucleotide triphosphate hydrolases"/>
    <property type="match status" value="1"/>
</dbReference>
<dbReference type="InterPro" id="IPR027417">
    <property type="entry name" value="P-loop_NTPase"/>
</dbReference>
<organism evidence="1 2">
    <name type="scientific">Tepidibacter hydrothermalis</name>
    <dbReference type="NCBI Taxonomy" id="3036126"/>
    <lineage>
        <taxon>Bacteria</taxon>
        <taxon>Bacillati</taxon>
        <taxon>Bacillota</taxon>
        <taxon>Clostridia</taxon>
        <taxon>Peptostreptococcales</taxon>
        <taxon>Peptostreptococcaceae</taxon>
        <taxon>Tepidibacter</taxon>
    </lineage>
</organism>
<keyword evidence="2" id="KW-1185">Reference proteome</keyword>
<protein>
    <submittedName>
        <fullName evidence="1">Shikimate kinase</fullName>
    </submittedName>
</protein>
<accession>A0ABY8E707</accession>
<proteinExistence type="predicted"/>
<evidence type="ECO:0000313" key="2">
    <source>
        <dbReference type="Proteomes" id="UP001222800"/>
    </source>
</evidence>
<dbReference type="RefSeq" id="WP_277730585.1">
    <property type="nucleotide sequence ID" value="NZ_CP120733.1"/>
</dbReference>
<name>A0ABY8E707_9FIRM</name>
<dbReference type="NCBIfam" id="NF004861">
    <property type="entry name" value="PRK06217.1"/>
    <property type="match status" value="1"/>
</dbReference>
<dbReference type="PANTHER" id="PTHR37816:SF2">
    <property type="entry name" value="DNA TOPOLOGY MODULATION PROTEIN FLAR-RELATED PROTEIN"/>
    <property type="match status" value="1"/>
</dbReference>
<keyword evidence="1" id="KW-0808">Transferase</keyword>
<dbReference type="SUPFAM" id="SSF52540">
    <property type="entry name" value="P-loop containing nucleoside triphosphate hydrolases"/>
    <property type="match status" value="1"/>
</dbReference>
<evidence type="ECO:0000313" key="1">
    <source>
        <dbReference type="EMBL" id="WFD08677.1"/>
    </source>
</evidence>
<gene>
    <name evidence="1" type="ORF">P4S50_09710</name>
</gene>
<dbReference type="PANTHER" id="PTHR37816">
    <property type="entry name" value="YALI0E33011P"/>
    <property type="match status" value="1"/>
</dbReference>
<keyword evidence="1" id="KW-0418">Kinase</keyword>
<dbReference type="InterPro" id="IPR052922">
    <property type="entry name" value="Cytidylate_Kinase-2"/>
</dbReference>
<reference evidence="1 2" key="1">
    <citation type="submission" date="2023-03" db="EMBL/GenBank/DDBJ databases">
        <title>Complete genome sequence of Tepidibacter sp. SWIR-1, isolated from a deep-sea hydrothermal vent.</title>
        <authorList>
            <person name="Li X."/>
        </authorList>
    </citation>
    <scope>NUCLEOTIDE SEQUENCE [LARGE SCALE GENOMIC DNA]</scope>
    <source>
        <strain evidence="1 2">SWIR-1</strain>
    </source>
</reference>
<dbReference type="GO" id="GO:0016301">
    <property type="term" value="F:kinase activity"/>
    <property type="evidence" value="ECO:0007669"/>
    <property type="project" value="UniProtKB-KW"/>
</dbReference>